<proteinExistence type="predicted"/>
<organism evidence="2 3">
    <name type="scientific">Alternaria alternata</name>
    <name type="common">Alternaria rot fungus</name>
    <name type="synonym">Torula alternata</name>
    <dbReference type="NCBI Taxonomy" id="5599"/>
    <lineage>
        <taxon>Eukaryota</taxon>
        <taxon>Fungi</taxon>
        <taxon>Dikarya</taxon>
        <taxon>Ascomycota</taxon>
        <taxon>Pezizomycotina</taxon>
        <taxon>Dothideomycetes</taxon>
        <taxon>Pleosporomycetidae</taxon>
        <taxon>Pleosporales</taxon>
        <taxon>Pleosporineae</taxon>
        <taxon>Pleosporaceae</taxon>
        <taxon>Alternaria</taxon>
        <taxon>Alternaria sect. Alternaria</taxon>
        <taxon>Alternaria alternata complex</taxon>
    </lineage>
</organism>
<evidence type="ECO:0000256" key="1">
    <source>
        <dbReference type="SAM" id="SignalP"/>
    </source>
</evidence>
<keyword evidence="3" id="KW-1185">Reference proteome</keyword>
<dbReference type="Proteomes" id="UP000077248">
    <property type="component" value="Unassembled WGS sequence"/>
</dbReference>
<dbReference type="RefSeq" id="XP_018378702.1">
    <property type="nucleotide sequence ID" value="XM_018526324.1"/>
</dbReference>
<evidence type="ECO:0000313" key="3">
    <source>
        <dbReference type="Proteomes" id="UP000077248"/>
    </source>
</evidence>
<feature type="chain" id="PRO_5008058866" evidence="1">
    <location>
        <begin position="18"/>
        <end position="110"/>
    </location>
</feature>
<keyword evidence="1" id="KW-0732">Signal</keyword>
<evidence type="ECO:0000313" key="2">
    <source>
        <dbReference type="EMBL" id="OAG13281.1"/>
    </source>
</evidence>
<gene>
    <name evidence="2" type="ORF">CC77DRAFT_1026779</name>
</gene>
<accession>A0A177D1E8</accession>
<dbReference type="AlphaFoldDB" id="A0A177D1E8"/>
<name>A0A177D1E8_ALTAL</name>
<dbReference type="VEuPathDB" id="FungiDB:CC77DRAFT_1026779"/>
<dbReference type="GeneID" id="29111918"/>
<reference evidence="2 3" key="1">
    <citation type="submission" date="2016-05" db="EMBL/GenBank/DDBJ databases">
        <title>Comparative analysis of secretome profiles of manganese(II)-oxidizing ascomycete fungi.</title>
        <authorList>
            <consortium name="DOE Joint Genome Institute"/>
            <person name="Zeiner C.A."/>
            <person name="Purvine S.O."/>
            <person name="Zink E.M."/>
            <person name="Wu S."/>
            <person name="Pasa-Tolic L."/>
            <person name="Chaput D.L."/>
            <person name="Haridas S."/>
            <person name="Grigoriev I.V."/>
            <person name="Santelli C.M."/>
            <person name="Hansel C.M."/>
        </authorList>
    </citation>
    <scope>NUCLEOTIDE SEQUENCE [LARGE SCALE GENOMIC DNA]</scope>
    <source>
        <strain evidence="2 3">SRC1lrK2f</strain>
    </source>
</reference>
<dbReference type="EMBL" id="KV441516">
    <property type="protein sequence ID" value="OAG13281.1"/>
    <property type="molecule type" value="Genomic_DNA"/>
</dbReference>
<sequence length="110" mass="12707">MKLITVFMAALGSTVLANKDPVDKAPFWHSCNQCGYEWNDCLLRHNPTRSPYLDPFWDAACAEELCNNDDDHLGWWCWHNCYFHQGSCFAYGRMTDKGGKYEDKGFSRGE</sequence>
<protein>
    <submittedName>
        <fullName evidence="2">Uncharacterized protein</fullName>
    </submittedName>
</protein>
<dbReference type="KEGG" id="aalt:CC77DRAFT_1026779"/>
<feature type="signal peptide" evidence="1">
    <location>
        <begin position="1"/>
        <end position="17"/>
    </location>
</feature>